<gene>
    <name evidence="5" type="ORF">NAEGRDRAFT_61675</name>
</gene>
<feature type="region of interest" description="Disordered" evidence="4">
    <location>
        <begin position="146"/>
        <end position="180"/>
    </location>
</feature>
<dbReference type="OrthoDB" id="7832001at2759"/>
<proteinExistence type="predicted"/>
<evidence type="ECO:0000256" key="1">
    <source>
        <dbReference type="ARBA" id="ARBA00022670"/>
    </source>
</evidence>
<keyword evidence="1" id="KW-0645">Protease</keyword>
<organism evidence="6">
    <name type="scientific">Naegleria gruberi</name>
    <name type="common">Amoeba</name>
    <dbReference type="NCBI Taxonomy" id="5762"/>
    <lineage>
        <taxon>Eukaryota</taxon>
        <taxon>Discoba</taxon>
        <taxon>Heterolobosea</taxon>
        <taxon>Tetramitia</taxon>
        <taxon>Eutetramitia</taxon>
        <taxon>Vahlkampfiidae</taxon>
        <taxon>Naegleria</taxon>
    </lineage>
</organism>
<dbReference type="GO" id="GO:0046872">
    <property type="term" value="F:metal ion binding"/>
    <property type="evidence" value="ECO:0007669"/>
    <property type="project" value="UniProtKB-KW"/>
</dbReference>
<dbReference type="InParanoid" id="D2UX87"/>
<accession>D2UX87</accession>
<dbReference type="STRING" id="5762.D2UX87"/>
<dbReference type="GO" id="GO:0008233">
    <property type="term" value="F:peptidase activity"/>
    <property type="evidence" value="ECO:0007669"/>
    <property type="project" value="UniProtKB-KW"/>
</dbReference>
<evidence type="ECO:0000256" key="2">
    <source>
        <dbReference type="ARBA" id="ARBA00022723"/>
    </source>
</evidence>
<dbReference type="GeneID" id="8863703"/>
<protein>
    <submittedName>
        <fullName evidence="5">Predicted protein</fullName>
    </submittedName>
</protein>
<dbReference type="PANTHER" id="PTHR43270:SF4">
    <property type="entry name" value="CARNOSINE DIPEPTIDASE 2, ISOFORM A"/>
    <property type="match status" value="1"/>
</dbReference>
<evidence type="ECO:0000313" key="5">
    <source>
        <dbReference type="EMBL" id="EFC50587.1"/>
    </source>
</evidence>
<dbReference type="Gene3D" id="3.40.630.10">
    <property type="entry name" value="Zn peptidases"/>
    <property type="match status" value="2"/>
</dbReference>
<reference evidence="5 6" key="1">
    <citation type="journal article" date="2010" name="Cell">
        <title>The genome of Naegleria gruberi illuminates early eukaryotic versatility.</title>
        <authorList>
            <person name="Fritz-Laylin L.K."/>
            <person name="Prochnik S.E."/>
            <person name="Ginger M.L."/>
            <person name="Dacks J.B."/>
            <person name="Carpenter M.L."/>
            <person name="Field M.C."/>
            <person name="Kuo A."/>
            <person name="Paredez A."/>
            <person name="Chapman J."/>
            <person name="Pham J."/>
            <person name="Shu S."/>
            <person name="Neupane R."/>
            <person name="Cipriano M."/>
            <person name="Mancuso J."/>
            <person name="Tu H."/>
            <person name="Salamov A."/>
            <person name="Lindquist E."/>
            <person name="Shapiro H."/>
            <person name="Lucas S."/>
            <person name="Grigoriev I.V."/>
            <person name="Cande W.Z."/>
            <person name="Fulton C."/>
            <person name="Rokhsar D.S."/>
            <person name="Dawson S.C."/>
        </authorList>
    </citation>
    <scope>NUCLEOTIDE SEQUENCE [LARGE SCALE GENOMIC DNA]</scope>
    <source>
        <strain evidence="5 6">NEG-M</strain>
    </source>
</reference>
<dbReference type="SUPFAM" id="SSF53187">
    <property type="entry name" value="Zn-dependent exopeptidases"/>
    <property type="match status" value="1"/>
</dbReference>
<dbReference type="GO" id="GO:0006508">
    <property type="term" value="P:proteolysis"/>
    <property type="evidence" value="ECO:0007669"/>
    <property type="project" value="UniProtKB-KW"/>
</dbReference>
<keyword evidence="3" id="KW-0378">Hydrolase</keyword>
<dbReference type="InterPro" id="IPR002933">
    <property type="entry name" value="Peptidase_M20"/>
</dbReference>
<dbReference type="Proteomes" id="UP000006671">
    <property type="component" value="Unassembled WGS sequence"/>
</dbReference>
<dbReference type="Gene3D" id="3.30.70.360">
    <property type="match status" value="1"/>
</dbReference>
<name>D2UX87_NAEGR</name>
<dbReference type="PANTHER" id="PTHR43270">
    <property type="entry name" value="BETA-ALA-HIS DIPEPTIDASE"/>
    <property type="match status" value="1"/>
</dbReference>
<keyword evidence="6" id="KW-1185">Reference proteome</keyword>
<dbReference type="RefSeq" id="XP_002683331.1">
    <property type="nucleotide sequence ID" value="XM_002683285.1"/>
</dbReference>
<feature type="compositionally biased region" description="Low complexity" evidence="4">
    <location>
        <begin position="148"/>
        <end position="173"/>
    </location>
</feature>
<dbReference type="eggNOG" id="KOG2276">
    <property type="taxonomic scope" value="Eukaryota"/>
</dbReference>
<evidence type="ECO:0000256" key="3">
    <source>
        <dbReference type="ARBA" id="ARBA00022801"/>
    </source>
</evidence>
<dbReference type="Pfam" id="PF01546">
    <property type="entry name" value="Peptidase_M20"/>
    <property type="match status" value="1"/>
</dbReference>
<dbReference type="InterPro" id="IPR051458">
    <property type="entry name" value="Cyt/Met_Dipeptidase"/>
</dbReference>
<dbReference type="EMBL" id="GG738845">
    <property type="protein sequence ID" value="EFC50587.1"/>
    <property type="molecule type" value="Genomic_DNA"/>
</dbReference>
<dbReference type="VEuPathDB" id="AmoebaDB:NAEGRDRAFT_61675"/>
<dbReference type="OMA" id="CNVKFMI"/>
<evidence type="ECO:0000313" key="6">
    <source>
        <dbReference type="Proteomes" id="UP000006671"/>
    </source>
</evidence>
<sequence>MSNVDLQQVQTTTTSNKLNLVKLKEYVTEQFNHNLLPVLEDFIRIPNLSPNFDKEVLSNGHMEQALSLIVHWIKNQNIKGLNLNVMRIEGKTPLIFIDIDSTIIGKEGWKENVPTVFMYGHADKQPPNTGWAEGLGPYDPVIRTRLPSTFNTSTTDDSNNNTVSNNTDSNTDSNTEDKKDEDLYLYGRGSNDDGYAVFSSILSIKSLQEQSIEHGRIIIVCEFSEESGSCDLPYYLCQILPYNRTEHIRSKMTAEDLSLIPSHCLSDDYKGMIQSCVDLVICLDSGVGNYERIWTTISLRGIFVFELHVSLIREGVHSGGYSGLVSDSFRVIRMLLSRIENEQDGSIKIPELYGTPKEEKDPIHSNLPKWVVEKFKKTVELLGYSGVCESVPLLNSSVELMNQDLLELLLNKTWRPTLTITGANGLPPIETAGNVLRPLTALKCSIRLPPHVTPNEQLEQLVLNELIRNPPYNAQVQIKNIHTGSGWCCSEFDEWLTNSLNESSREFFNVDEIGCLGEGGTIPFMKVLNDCYPQAQMLITGVAGPGSNAHGPNEHLNLNYTKKIICSVAKLLNDHSIVNKKK</sequence>
<keyword evidence="2" id="KW-0479">Metal-binding</keyword>
<dbReference type="KEGG" id="ngr:NAEGRDRAFT_61675"/>
<evidence type="ECO:0000256" key="4">
    <source>
        <dbReference type="SAM" id="MobiDB-lite"/>
    </source>
</evidence>
<dbReference type="AlphaFoldDB" id="D2UX87"/>